<sequence length="418" mass="46885">MAQSSEVLDSLILIACCKSRNQSPMIAVCRPFDRDAVWSVQCFPFASTKTIMAKRRKVTRGHPTCEETPAIIPQRDSFSSVPVELLLTIVDYVLRGAPKLPLPPSATSQEILPGEYAVRYDLLRTLTWTCRTLREICLPILWQHVETCVVLSLRSRWYNAVTNALRVRCKAIKLTPEIHPLIQTFTVSLSRPGEKGVFRSFVACLESLPNLHTLIIIHMSAASKTTCAIQRDFKKKRFPQIRKLVLPDAACAIVQCCPEVREIEINKGGGLKVAGAAEGFCPNIEIMYGMQCDVGTLEAVVQGVPSLREIWIREDCSKWCDPMGLRLLSNLQQLSAIVLSFYDHWEEGQDRPNLLDNTPVQAYLQLATGIFQRDGSSCSSVELTKTWSVRDLVPGHRIRAVRVRVERIHDGEIQEGST</sequence>
<keyword evidence="2" id="KW-1185">Reference proteome</keyword>
<evidence type="ECO:0008006" key="3">
    <source>
        <dbReference type="Google" id="ProtNLM"/>
    </source>
</evidence>
<dbReference type="HOGENOM" id="CLU_657200_0_0_1"/>
<dbReference type="Proteomes" id="UP000016930">
    <property type="component" value="Unassembled WGS sequence"/>
</dbReference>
<accession>M2R5C3</accession>
<proteinExistence type="predicted"/>
<gene>
    <name evidence="1" type="ORF">CERSUDRAFT_121966</name>
</gene>
<dbReference type="InterPro" id="IPR032675">
    <property type="entry name" value="LRR_dom_sf"/>
</dbReference>
<dbReference type="OrthoDB" id="2657790at2759"/>
<evidence type="ECO:0000313" key="1">
    <source>
        <dbReference type="EMBL" id="EMD39785.1"/>
    </source>
</evidence>
<evidence type="ECO:0000313" key="2">
    <source>
        <dbReference type="Proteomes" id="UP000016930"/>
    </source>
</evidence>
<dbReference type="AlphaFoldDB" id="M2R5C3"/>
<dbReference type="EMBL" id="KB445793">
    <property type="protein sequence ID" value="EMD39785.1"/>
    <property type="molecule type" value="Genomic_DNA"/>
</dbReference>
<protein>
    <recommendedName>
        <fullName evidence="3">F-box domain-containing protein</fullName>
    </recommendedName>
</protein>
<name>M2R5C3_CERS8</name>
<dbReference type="Gene3D" id="3.80.10.10">
    <property type="entry name" value="Ribonuclease Inhibitor"/>
    <property type="match status" value="1"/>
</dbReference>
<reference evidence="1 2" key="1">
    <citation type="journal article" date="2012" name="Proc. Natl. Acad. Sci. U.S.A.">
        <title>Comparative genomics of Ceriporiopsis subvermispora and Phanerochaete chrysosporium provide insight into selective ligninolysis.</title>
        <authorList>
            <person name="Fernandez-Fueyo E."/>
            <person name="Ruiz-Duenas F.J."/>
            <person name="Ferreira P."/>
            <person name="Floudas D."/>
            <person name="Hibbett D.S."/>
            <person name="Canessa P."/>
            <person name="Larrondo L.F."/>
            <person name="James T.Y."/>
            <person name="Seelenfreund D."/>
            <person name="Lobos S."/>
            <person name="Polanco R."/>
            <person name="Tello M."/>
            <person name="Honda Y."/>
            <person name="Watanabe T."/>
            <person name="Watanabe T."/>
            <person name="Ryu J.S."/>
            <person name="Kubicek C.P."/>
            <person name="Schmoll M."/>
            <person name="Gaskell J."/>
            <person name="Hammel K.E."/>
            <person name="St John F.J."/>
            <person name="Vanden Wymelenberg A."/>
            <person name="Sabat G."/>
            <person name="Splinter BonDurant S."/>
            <person name="Syed K."/>
            <person name="Yadav J.S."/>
            <person name="Doddapaneni H."/>
            <person name="Subramanian V."/>
            <person name="Lavin J.L."/>
            <person name="Oguiza J.A."/>
            <person name="Perez G."/>
            <person name="Pisabarro A.G."/>
            <person name="Ramirez L."/>
            <person name="Santoyo F."/>
            <person name="Master E."/>
            <person name="Coutinho P.M."/>
            <person name="Henrissat B."/>
            <person name="Lombard V."/>
            <person name="Magnuson J.K."/>
            <person name="Kuees U."/>
            <person name="Hori C."/>
            <person name="Igarashi K."/>
            <person name="Samejima M."/>
            <person name="Held B.W."/>
            <person name="Barry K.W."/>
            <person name="LaButti K.M."/>
            <person name="Lapidus A."/>
            <person name="Lindquist E.A."/>
            <person name="Lucas S.M."/>
            <person name="Riley R."/>
            <person name="Salamov A.A."/>
            <person name="Hoffmeister D."/>
            <person name="Schwenk D."/>
            <person name="Hadar Y."/>
            <person name="Yarden O."/>
            <person name="de Vries R.P."/>
            <person name="Wiebenga A."/>
            <person name="Stenlid J."/>
            <person name="Eastwood D."/>
            <person name="Grigoriev I.V."/>
            <person name="Berka R.M."/>
            <person name="Blanchette R.A."/>
            <person name="Kersten P."/>
            <person name="Martinez A.T."/>
            <person name="Vicuna R."/>
            <person name="Cullen D."/>
        </authorList>
    </citation>
    <scope>NUCLEOTIDE SEQUENCE [LARGE SCALE GENOMIC DNA]</scope>
    <source>
        <strain evidence="1 2">B</strain>
    </source>
</reference>
<organism evidence="1 2">
    <name type="scientific">Ceriporiopsis subvermispora (strain B)</name>
    <name type="common">White-rot fungus</name>
    <name type="synonym">Gelatoporia subvermispora</name>
    <dbReference type="NCBI Taxonomy" id="914234"/>
    <lineage>
        <taxon>Eukaryota</taxon>
        <taxon>Fungi</taxon>
        <taxon>Dikarya</taxon>
        <taxon>Basidiomycota</taxon>
        <taxon>Agaricomycotina</taxon>
        <taxon>Agaricomycetes</taxon>
        <taxon>Polyporales</taxon>
        <taxon>Gelatoporiaceae</taxon>
        <taxon>Gelatoporia</taxon>
    </lineage>
</organism>